<evidence type="ECO:0000259" key="1">
    <source>
        <dbReference type="Pfam" id="PF13274"/>
    </source>
</evidence>
<sequence length="148" mass="17230">MKLQKLVYCSYGWWLVGKNQDQQPLCLEGPQVWAYGPVFQSLYHIFKVFGHQKIKAPKSGSPFEEISVVDQDDRLIESLIDWIWTRYGHLSGLALSEMTHKPGTPWQRVVQEYNYRVPDGLVIPDRYIFDEFQGLLDSYRSRETAATS</sequence>
<dbReference type="EMBL" id="AYKG01000045">
    <property type="protein sequence ID" value="ROO25647.1"/>
    <property type="molecule type" value="Genomic_DNA"/>
</dbReference>
<dbReference type="Pfam" id="PF13274">
    <property type="entry name" value="SocA_Panacea"/>
    <property type="match status" value="1"/>
</dbReference>
<dbReference type="InParanoid" id="A0A423PJ76"/>
<dbReference type="Proteomes" id="UP000285310">
    <property type="component" value="Unassembled WGS sequence"/>
</dbReference>
<keyword evidence="3" id="KW-1185">Reference proteome</keyword>
<organism evidence="2 3">
    <name type="scientific">Salinisphaera japonica YTM-1</name>
    <dbReference type="NCBI Taxonomy" id="1209778"/>
    <lineage>
        <taxon>Bacteria</taxon>
        <taxon>Pseudomonadati</taxon>
        <taxon>Pseudomonadota</taxon>
        <taxon>Gammaproteobacteria</taxon>
        <taxon>Salinisphaerales</taxon>
        <taxon>Salinisphaeraceae</taxon>
        <taxon>Salinisphaera</taxon>
    </lineage>
</organism>
<feature type="domain" description="Antitoxin SocA-like Panacea" evidence="1">
    <location>
        <begin position="3"/>
        <end position="107"/>
    </location>
</feature>
<comment type="caution">
    <text evidence="2">The sequence shown here is derived from an EMBL/GenBank/DDBJ whole genome shotgun (WGS) entry which is preliminary data.</text>
</comment>
<evidence type="ECO:0000313" key="2">
    <source>
        <dbReference type="EMBL" id="ROO25647.1"/>
    </source>
</evidence>
<evidence type="ECO:0000313" key="3">
    <source>
        <dbReference type="Proteomes" id="UP000285310"/>
    </source>
</evidence>
<proteinExistence type="predicted"/>
<reference evidence="2 3" key="1">
    <citation type="submission" date="2013-10" db="EMBL/GenBank/DDBJ databases">
        <title>Salinisphaera japonica YTM-1 Genome Sequencing.</title>
        <authorList>
            <person name="Lai Q."/>
            <person name="Li C."/>
            <person name="Shao Z."/>
        </authorList>
    </citation>
    <scope>NUCLEOTIDE SEQUENCE [LARGE SCALE GENOMIC DNA]</scope>
    <source>
        <strain evidence="2 3">YTM-1</strain>
    </source>
</reference>
<dbReference type="InterPro" id="IPR025272">
    <property type="entry name" value="SocA_Panacea"/>
</dbReference>
<dbReference type="AlphaFoldDB" id="A0A423PJ76"/>
<name>A0A423PJ76_9GAMM</name>
<protein>
    <recommendedName>
        <fullName evidence="1">Antitoxin SocA-like Panacea domain-containing protein</fullName>
    </recommendedName>
</protein>
<gene>
    <name evidence="2" type="ORF">SAJA_12490</name>
</gene>
<accession>A0A423PJ76</accession>